<sequence length="254" mass="28098">MIKSTLFPSVSNIQEPMLCVESHVRTDELNFNLPLPPVIETRRVTLTPFIPAIHGEAFFKAYKAGSPAIGQYLPVSFPTYEAFLQFLEGIASDPNGMLFAIIDRTKPMPPSADISDSLAGAIGLLDTNRGNRTTEIAPAIVLPKFQRTFIATNAIGALLKYCLDVPSEGGLGLRRVCWTAHPDNLASIKAAERMGMRKEGYLRWTWALTLEKIGKVAGKERGERLGRDSVLLAICWDDWEDGAKEKVEQLIERP</sequence>
<dbReference type="PANTHER" id="PTHR43441:SF5">
    <property type="entry name" value="FAMILY ACETYLTRANSFERASE, PUTATIVE-RELATED"/>
    <property type="match status" value="1"/>
</dbReference>
<feature type="domain" description="N-acetyltransferase" evidence="1">
    <location>
        <begin position="37"/>
        <end position="215"/>
    </location>
</feature>
<organism evidence="2 3">
    <name type="scientific">Sphagnurus paluster</name>
    <dbReference type="NCBI Taxonomy" id="117069"/>
    <lineage>
        <taxon>Eukaryota</taxon>
        <taxon>Fungi</taxon>
        <taxon>Dikarya</taxon>
        <taxon>Basidiomycota</taxon>
        <taxon>Agaricomycotina</taxon>
        <taxon>Agaricomycetes</taxon>
        <taxon>Agaricomycetidae</taxon>
        <taxon>Agaricales</taxon>
        <taxon>Tricholomatineae</taxon>
        <taxon>Lyophyllaceae</taxon>
        <taxon>Sphagnurus</taxon>
    </lineage>
</organism>
<protein>
    <recommendedName>
        <fullName evidence="1">N-acetyltransferase domain-containing protein</fullName>
    </recommendedName>
</protein>
<dbReference type="AlphaFoldDB" id="A0A9P7K5I8"/>
<dbReference type="Pfam" id="PF13302">
    <property type="entry name" value="Acetyltransf_3"/>
    <property type="match status" value="1"/>
</dbReference>
<evidence type="ECO:0000313" key="3">
    <source>
        <dbReference type="Proteomes" id="UP000717328"/>
    </source>
</evidence>
<dbReference type="InterPro" id="IPR000182">
    <property type="entry name" value="GNAT_dom"/>
</dbReference>
<accession>A0A9P7K5I8</accession>
<keyword evidence="3" id="KW-1185">Reference proteome</keyword>
<proteinExistence type="predicted"/>
<gene>
    <name evidence="2" type="ORF">H0H81_005572</name>
</gene>
<dbReference type="OrthoDB" id="41238at2759"/>
<dbReference type="PANTHER" id="PTHR43441">
    <property type="entry name" value="RIBOSOMAL-PROTEIN-SERINE ACETYLTRANSFERASE"/>
    <property type="match status" value="1"/>
</dbReference>
<dbReference type="InterPro" id="IPR051908">
    <property type="entry name" value="Ribosomal_N-acetyltransferase"/>
</dbReference>
<dbReference type="SUPFAM" id="SSF55729">
    <property type="entry name" value="Acyl-CoA N-acyltransferases (Nat)"/>
    <property type="match status" value="1"/>
</dbReference>
<name>A0A9P7K5I8_9AGAR</name>
<dbReference type="PROSITE" id="PS51186">
    <property type="entry name" value="GNAT"/>
    <property type="match status" value="1"/>
</dbReference>
<reference evidence="2" key="2">
    <citation type="submission" date="2021-10" db="EMBL/GenBank/DDBJ databases">
        <title>Phylogenomics reveals ancestral predisposition of the termite-cultivated fungus Termitomyces towards a domesticated lifestyle.</title>
        <authorList>
            <person name="Auxier B."/>
            <person name="Grum-Grzhimaylo A."/>
            <person name="Cardenas M.E."/>
            <person name="Lodge J.D."/>
            <person name="Laessoe T."/>
            <person name="Pedersen O."/>
            <person name="Smith M.E."/>
            <person name="Kuyper T.W."/>
            <person name="Franco-Molano E.A."/>
            <person name="Baroni T.J."/>
            <person name="Aanen D.K."/>
        </authorList>
    </citation>
    <scope>NUCLEOTIDE SEQUENCE</scope>
    <source>
        <strain evidence="2">D49</strain>
    </source>
</reference>
<dbReference type="EMBL" id="JABCKI010005855">
    <property type="protein sequence ID" value="KAG5637169.1"/>
    <property type="molecule type" value="Genomic_DNA"/>
</dbReference>
<evidence type="ECO:0000259" key="1">
    <source>
        <dbReference type="PROSITE" id="PS51186"/>
    </source>
</evidence>
<reference evidence="2" key="1">
    <citation type="submission" date="2021-02" db="EMBL/GenBank/DDBJ databases">
        <authorList>
            <person name="Nieuwenhuis M."/>
            <person name="Van De Peppel L.J.J."/>
        </authorList>
    </citation>
    <scope>NUCLEOTIDE SEQUENCE</scope>
    <source>
        <strain evidence="2">D49</strain>
    </source>
</reference>
<dbReference type="GO" id="GO:1990189">
    <property type="term" value="F:protein N-terminal-serine acetyltransferase activity"/>
    <property type="evidence" value="ECO:0007669"/>
    <property type="project" value="TreeGrafter"/>
</dbReference>
<dbReference type="Gene3D" id="3.40.630.30">
    <property type="match status" value="1"/>
</dbReference>
<comment type="caution">
    <text evidence="2">The sequence shown here is derived from an EMBL/GenBank/DDBJ whole genome shotgun (WGS) entry which is preliminary data.</text>
</comment>
<dbReference type="GO" id="GO:0008999">
    <property type="term" value="F:protein-N-terminal-alanine acetyltransferase activity"/>
    <property type="evidence" value="ECO:0007669"/>
    <property type="project" value="TreeGrafter"/>
</dbReference>
<dbReference type="InterPro" id="IPR016181">
    <property type="entry name" value="Acyl_CoA_acyltransferase"/>
</dbReference>
<dbReference type="Proteomes" id="UP000717328">
    <property type="component" value="Unassembled WGS sequence"/>
</dbReference>
<evidence type="ECO:0000313" key="2">
    <source>
        <dbReference type="EMBL" id="KAG5637169.1"/>
    </source>
</evidence>